<reference evidence="1" key="1">
    <citation type="submission" date="2024-05" db="EMBL/GenBank/DDBJ databases">
        <title>30 novel species of actinomycetes from the DSMZ collection.</title>
        <authorList>
            <person name="Nouioui I."/>
        </authorList>
    </citation>
    <scope>NUCLEOTIDE SEQUENCE</scope>
    <source>
        <strain evidence="1">DSM 40473</strain>
    </source>
</reference>
<keyword evidence="2" id="KW-1185">Reference proteome</keyword>
<organism evidence="1 2">
    <name type="scientific">Streptomyces hesseae</name>
    <dbReference type="NCBI Taxonomy" id="3075519"/>
    <lineage>
        <taxon>Bacteria</taxon>
        <taxon>Bacillati</taxon>
        <taxon>Actinomycetota</taxon>
        <taxon>Actinomycetes</taxon>
        <taxon>Kitasatosporales</taxon>
        <taxon>Streptomycetaceae</taxon>
        <taxon>Streptomyces</taxon>
    </lineage>
</organism>
<evidence type="ECO:0000313" key="2">
    <source>
        <dbReference type="Proteomes" id="UP001180531"/>
    </source>
</evidence>
<dbReference type="EMBL" id="JAVRFI010000020">
    <property type="protein sequence ID" value="MDT0452500.1"/>
    <property type="molecule type" value="Genomic_DNA"/>
</dbReference>
<gene>
    <name evidence="1" type="ORF">RM609_25910</name>
</gene>
<proteinExistence type="predicted"/>
<comment type="caution">
    <text evidence="1">The sequence shown here is derived from an EMBL/GenBank/DDBJ whole genome shotgun (WGS) entry which is preliminary data.</text>
</comment>
<dbReference type="RefSeq" id="WP_311613975.1">
    <property type="nucleotide sequence ID" value="NZ_JAVRFI010000020.1"/>
</dbReference>
<dbReference type="Proteomes" id="UP001180531">
    <property type="component" value="Unassembled WGS sequence"/>
</dbReference>
<accession>A0ABU2SUG9</accession>
<evidence type="ECO:0000313" key="1">
    <source>
        <dbReference type="EMBL" id="MDT0452500.1"/>
    </source>
</evidence>
<name>A0ABU2SUG9_9ACTN</name>
<protein>
    <recommendedName>
        <fullName evidence="3">DUF4034 domain-containing protein</fullName>
    </recommendedName>
</protein>
<sequence length="369" mass="40360">MLLIILIVLAVAAAFWIRRQLHWARIGRYIEAARMLPEDQQVTDRTGPDPEGDALREAVSRGEWRAAAEALAAAGTDWERRYEVVATLADAASDDDTWLKAWRAEHPDDPGAALVHADAKISLAWEIRGSARADGTTDEQFAGFHRVLREAHEDFARAVALADPADPTPYATQIPLYMGSGAPHEAMRELWAEITARAPHHYPAHKAALQYWCAKWRGSEELARDFTARAVAAAPAGSLLTVLPLISWYEHKDTDATKADYRSPELTALVDAALRDVAAARPGHPRVAGARHLLAYFLTRQGRHEAAVEQFRMVDGYVGALPWTYSTDPAEFYCAVRTQALAGAAANGHRNPGGGAYVVPDGPPKRGAR</sequence>
<evidence type="ECO:0008006" key="3">
    <source>
        <dbReference type="Google" id="ProtNLM"/>
    </source>
</evidence>